<comment type="function">
    <text evidence="1 7">RNaseP catalyzes the removal of the 5'-leader sequence from pre-tRNA to produce the mature 5'-terminus. It can also cleave other RNA substrates such as 4.5S RNA. The protein component plays an auxiliary but essential role in vivo by binding to the 5'-leader sequence and broadening the substrate specificity of the ribozyme.</text>
</comment>
<proteinExistence type="inferred from homology"/>
<comment type="catalytic activity">
    <reaction evidence="7">
        <text>Endonucleolytic cleavage of RNA, removing 5'-extranucleotides from tRNA precursor.</text>
        <dbReference type="EC" id="3.1.26.5"/>
    </reaction>
</comment>
<evidence type="ECO:0000256" key="5">
    <source>
        <dbReference type="ARBA" id="ARBA00022801"/>
    </source>
</evidence>
<dbReference type="GO" id="GO:0042781">
    <property type="term" value="F:3'-tRNA processing endoribonuclease activity"/>
    <property type="evidence" value="ECO:0007669"/>
    <property type="project" value="TreeGrafter"/>
</dbReference>
<dbReference type="OrthoDB" id="1524972at2"/>
<evidence type="ECO:0000256" key="6">
    <source>
        <dbReference type="ARBA" id="ARBA00022884"/>
    </source>
</evidence>
<dbReference type="NCBIfam" id="TIGR00188">
    <property type="entry name" value="rnpA"/>
    <property type="match status" value="1"/>
</dbReference>
<dbReference type="Proteomes" id="UP000198393">
    <property type="component" value="Unassembled WGS sequence"/>
</dbReference>
<dbReference type="EC" id="3.1.26.5" evidence="7 8"/>
<keyword evidence="6 7" id="KW-0694">RNA-binding</keyword>
<name>A0A239IWM1_EKHLU</name>
<evidence type="ECO:0000256" key="7">
    <source>
        <dbReference type="HAMAP-Rule" id="MF_00227"/>
    </source>
</evidence>
<evidence type="ECO:0000256" key="1">
    <source>
        <dbReference type="ARBA" id="ARBA00002663"/>
    </source>
</evidence>
<evidence type="ECO:0000313" key="9">
    <source>
        <dbReference type="EMBL" id="SNS96824.1"/>
    </source>
</evidence>
<dbReference type="EMBL" id="FZPD01000003">
    <property type="protein sequence ID" value="SNS96824.1"/>
    <property type="molecule type" value="Genomic_DNA"/>
</dbReference>
<dbReference type="AlphaFoldDB" id="A0A239IWM1"/>
<dbReference type="InterPro" id="IPR014721">
    <property type="entry name" value="Ribsml_uS5_D2-typ_fold_subgr"/>
</dbReference>
<protein>
    <recommendedName>
        <fullName evidence="7 8">Ribonuclease P protein component</fullName>
        <shortName evidence="7">RNase P protein</shortName>
        <shortName evidence="7">RNaseP protein</shortName>
        <ecNumber evidence="7 8">3.1.26.5</ecNumber>
    </recommendedName>
    <alternativeName>
        <fullName evidence="7">Protein C5</fullName>
    </alternativeName>
</protein>
<dbReference type="PANTHER" id="PTHR33992:SF1">
    <property type="entry name" value="RIBONUCLEASE P PROTEIN COMPONENT"/>
    <property type="match status" value="1"/>
</dbReference>
<evidence type="ECO:0000256" key="4">
    <source>
        <dbReference type="ARBA" id="ARBA00022759"/>
    </source>
</evidence>
<dbReference type="SUPFAM" id="SSF54211">
    <property type="entry name" value="Ribosomal protein S5 domain 2-like"/>
    <property type="match status" value="1"/>
</dbReference>
<dbReference type="PANTHER" id="PTHR33992">
    <property type="entry name" value="RIBONUCLEASE P PROTEIN COMPONENT"/>
    <property type="match status" value="1"/>
</dbReference>
<dbReference type="InterPro" id="IPR020568">
    <property type="entry name" value="Ribosomal_Su5_D2-typ_SF"/>
</dbReference>
<sequence length="129" mass="14911">MGLSKDSFSKQEKLTSKKKIEGLFKKGSSFYLGDFQVRHLRSAIPGPNQILISVPKRNFKRAVDRNLLKRKVREAYRLNKHLIDNVDDKSQHYIAFIYLSKQILTFDNIQTQLIKCLERLGSISAENAD</sequence>
<dbReference type="Pfam" id="PF00825">
    <property type="entry name" value="Ribonuclease_P"/>
    <property type="match status" value="1"/>
</dbReference>
<dbReference type="RefSeq" id="WP_089356557.1">
    <property type="nucleotide sequence ID" value="NZ_FZPD01000003.1"/>
</dbReference>
<dbReference type="PROSITE" id="PS00648">
    <property type="entry name" value="RIBONUCLEASE_P"/>
    <property type="match status" value="1"/>
</dbReference>
<dbReference type="GO" id="GO:0000049">
    <property type="term" value="F:tRNA binding"/>
    <property type="evidence" value="ECO:0007669"/>
    <property type="project" value="UniProtKB-UniRule"/>
</dbReference>
<dbReference type="HAMAP" id="MF_00227">
    <property type="entry name" value="RNase_P"/>
    <property type="match status" value="1"/>
</dbReference>
<comment type="subunit">
    <text evidence="7">Consists of a catalytic RNA component (M1 or rnpB) and a protein subunit.</text>
</comment>
<evidence type="ECO:0000256" key="8">
    <source>
        <dbReference type="NCBIfam" id="TIGR00188"/>
    </source>
</evidence>
<keyword evidence="4 7" id="KW-0255">Endonuclease</keyword>
<comment type="similarity">
    <text evidence="7">Belongs to the RnpA family.</text>
</comment>
<keyword evidence="10" id="KW-1185">Reference proteome</keyword>
<evidence type="ECO:0000256" key="3">
    <source>
        <dbReference type="ARBA" id="ARBA00022722"/>
    </source>
</evidence>
<evidence type="ECO:0000313" key="10">
    <source>
        <dbReference type="Proteomes" id="UP000198393"/>
    </source>
</evidence>
<accession>A0A239IWM1</accession>
<dbReference type="Gene3D" id="3.30.230.10">
    <property type="match status" value="1"/>
</dbReference>
<reference evidence="9 10" key="1">
    <citation type="submission" date="2017-06" db="EMBL/GenBank/DDBJ databases">
        <authorList>
            <person name="Kim H.J."/>
            <person name="Triplett B.A."/>
        </authorList>
    </citation>
    <scope>NUCLEOTIDE SEQUENCE [LARGE SCALE GENOMIC DNA]</scope>
    <source>
        <strain evidence="9 10">DSM 19307</strain>
    </source>
</reference>
<keyword evidence="5 7" id="KW-0378">Hydrolase</keyword>
<evidence type="ECO:0000256" key="2">
    <source>
        <dbReference type="ARBA" id="ARBA00022694"/>
    </source>
</evidence>
<keyword evidence="2 7" id="KW-0819">tRNA processing</keyword>
<dbReference type="InterPro" id="IPR000100">
    <property type="entry name" value="RNase_P"/>
</dbReference>
<dbReference type="GO" id="GO:0004526">
    <property type="term" value="F:ribonuclease P activity"/>
    <property type="evidence" value="ECO:0007669"/>
    <property type="project" value="UniProtKB-UniRule"/>
</dbReference>
<dbReference type="GO" id="GO:0030677">
    <property type="term" value="C:ribonuclease P complex"/>
    <property type="evidence" value="ECO:0007669"/>
    <property type="project" value="TreeGrafter"/>
</dbReference>
<dbReference type="GO" id="GO:0001682">
    <property type="term" value="P:tRNA 5'-leader removal"/>
    <property type="evidence" value="ECO:0007669"/>
    <property type="project" value="UniProtKB-UniRule"/>
</dbReference>
<organism evidence="9 10">
    <name type="scientific">Ekhidna lutea</name>
    <dbReference type="NCBI Taxonomy" id="447679"/>
    <lineage>
        <taxon>Bacteria</taxon>
        <taxon>Pseudomonadati</taxon>
        <taxon>Bacteroidota</taxon>
        <taxon>Cytophagia</taxon>
        <taxon>Cytophagales</taxon>
        <taxon>Reichenbachiellaceae</taxon>
        <taxon>Ekhidna</taxon>
    </lineage>
</organism>
<dbReference type="InterPro" id="IPR020539">
    <property type="entry name" value="RNase_P_CS"/>
</dbReference>
<gene>
    <name evidence="7" type="primary">rnpA</name>
    <name evidence="9" type="ORF">SAMN05421640_1820</name>
</gene>
<keyword evidence="3 7" id="KW-0540">Nuclease</keyword>